<evidence type="ECO:0000313" key="1">
    <source>
        <dbReference type="EMBL" id="KAK5581838.1"/>
    </source>
</evidence>
<gene>
    <name evidence="1" type="ORF">RB653_003418</name>
</gene>
<accession>A0AAN7UHE4</accession>
<dbReference type="AlphaFoldDB" id="A0AAN7UHE4"/>
<name>A0AAN7UHE4_9MYCE</name>
<dbReference type="Proteomes" id="UP001344447">
    <property type="component" value="Unassembled WGS sequence"/>
</dbReference>
<reference evidence="1 2" key="1">
    <citation type="submission" date="2023-11" db="EMBL/GenBank/DDBJ databases">
        <title>Dfirmibasis_genome.</title>
        <authorList>
            <person name="Edelbroek B."/>
            <person name="Kjellin J."/>
            <person name="Jerlstrom-Hultqvist J."/>
            <person name="Soderbom F."/>
        </authorList>
    </citation>
    <scope>NUCLEOTIDE SEQUENCE [LARGE SCALE GENOMIC DNA]</scope>
    <source>
        <strain evidence="1 2">TNS-C-14</strain>
    </source>
</reference>
<evidence type="ECO:0000313" key="2">
    <source>
        <dbReference type="Proteomes" id="UP001344447"/>
    </source>
</evidence>
<proteinExistence type="predicted"/>
<organism evidence="1 2">
    <name type="scientific">Dictyostelium firmibasis</name>
    <dbReference type="NCBI Taxonomy" id="79012"/>
    <lineage>
        <taxon>Eukaryota</taxon>
        <taxon>Amoebozoa</taxon>
        <taxon>Evosea</taxon>
        <taxon>Eumycetozoa</taxon>
        <taxon>Dictyostelia</taxon>
        <taxon>Dictyosteliales</taxon>
        <taxon>Dictyosteliaceae</taxon>
        <taxon>Dictyostelium</taxon>
    </lineage>
</organism>
<keyword evidence="2" id="KW-1185">Reference proteome</keyword>
<protein>
    <submittedName>
        <fullName evidence="1">Uncharacterized protein</fullName>
    </submittedName>
</protein>
<dbReference type="EMBL" id="JAVFKY010000001">
    <property type="protein sequence ID" value="KAK5581838.1"/>
    <property type="molecule type" value="Genomic_DNA"/>
</dbReference>
<sequence length="129" mass="15128">MELDENLLKKCEYMNEKIPCFLVIKGAIKFFQSKQFLINDDEVEQILELYKQTFTNGQLLSINNIAFSVDENDVENNYFCGKNDFDDIIHLKASKDLEYIFVVIVKSNSELKQKEIFELAHNLFEVKTC</sequence>
<comment type="caution">
    <text evidence="1">The sequence shown here is derived from an EMBL/GenBank/DDBJ whole genome shotgun (WGS) entry which is preliminary data.</text>
</comment>